<evidence type="ECO:0000313" key="2">
    <source>
        <dbReference type="Proteomes" id="UP000075515"/>
    </source>
</evidence>
<comment type="caution">
    <text evidence="1">The sequence shown here is derived from an EMBL/GenBank/DDBJ whole genome shotgun (WGS) entry which is preliminary data.</text>
</comment>
<dbReference type="Proteomes" id="UP000075515">
    <property type="component" value="Unassembled WGS sequence"/>
</dbReference>
<accession>A0A150RKR4</accession>
<name>A0A150RKR4_SORCE</name>
<organism evidence="1 2">
    <name type="scientific">Sorangium cellulosum</name>
    <name type="common">Polyangium cellulosum</name>
    <dbReference type="NCBI Taxonomy" id="56"/>
    <lineage>
        <taxon>Bacteria</taxon>
        <taxon>Pseudomonadati</taxon>
        <taxon>Myxococcota</taxon>
        <taxon>Polyangia</taxon>
        <taxon>Polyangiales</taxon>
        <taxon>Polyangiaceae</taxon>
        <taxon>Sorangium</taxon>
    </lineage>
</organism>
<dbReference type="EMBL" id="JEMC01003501">
    <property type="protein sequence ID" value="KYF80875.1"/>
    <property type="molecule type" value="Genomic_DNA"/>
</dbReference>
<sequence>MAMATLVNPLSLSAGLSMNSSALSRTVAPLSAALVPPARSTLPSRRRVAVWNARACSMVGDVLELAAPVTDTKPSDLALKISPEASALPR</sequence>
<reference evidence="1 2" key="1">
    <citation type="submission" date="2014-02" db="EMBL/GenBank/DDBJ databases">
        <title>The small core and large imbalanced accessory genome model reveals a collaborative survival strategy of Sorangium cellulosum strains in nature.</title>
        <authorList>
            <person name="Han K."/>
            <person name="Peng R."/>
            <person name="Blom J."/>
            <person name="Li Y.-Z."/>
        </authorList>
    </citation>
    <scope>NUCLEOTIDE SEQUENCE [LARGE SCALE GENOMIC DNA]</scope>
    <source>
        <strain evidence="1 2">So0149</strain>
    </source>
</reference>
<dbReference type="AlphaFoldDB" id="A0A150RKR4"/>
<gene>
    <name evidence="1" type="ORF">BE18_18630</name>
</gene>
<proteinExistence type="predicted"/>
<evidence type="ECO:0000313" key="1">
    <source>
        <dbReference type="EMBL" id="KYF80875.1"/>
    </source>
</evidence>
<protein>
    <submittedName>
        <fullName evidence="1">Uncharacterized protein</fullName>
    </submittedName>
</protein>